<sequence length="566" mass="59439">MTSLVELRVLEGPNLYFPRAAVKLTLDVSTITEAGEEAVLRFARRIGLRTTRPGAPGSGFRQRFALRAVERLVRAIAGEAGTRRLAVRVRPTSDPDIVVVAFPWRNRGRARALGEAVAHALDALPTPDVEEAVSAAAAEVAAAPRGDRPGTITPTIPVVAVTGTNGKTTTSRMIAHIARTSGLVVGWSNTDGIYRDGVLVEAGDYSGPSGAGRALGLDGVQLAVTETARGGILLKGIGITRNDVSVVTNVTADHLGLQGIDTVDQLAEVKSVVPRITRKDGWSVLNGDDPRVLAMRSVISARPWIFSRDPDSPAVREVLTDGGRATTVIDGWITVLAPGADPDPLVELVDVPMTLAGLSRFNIENALAAASAALAVGLARDAVVAGLTSFRPDAEHNPGRMNFFSLPAGDGECISVVMDLAHNEAGLEALLEIMSGVRRPGARLLLGLGAVGDRTDELIDALGEIGAKGSDVVAIGHKEWYLRGRTMDEIDALLRAGAARVGVTDIDTYTTEVACLAALVERAEPGDVVGLMCHAERQEAYDWIAAHGGTPDSPEVLSQKVRAAQG</sequence>
<keyword evidence="3" id="KW-0436">Ligase</keyword>
<dbReference type="Proteomes" id="UP001074726">
    <property type="component" value="Unassembled WGS sequence"/>
</dbReference>
<dbReference type="Gene3D" id="3.40.1190.10">
    <property type="entry name" value="Mur-like, catalytic domain"/>
    <property type="match status" value="1"/>
</dbReference>
<dbReference type="Pfam" id="PF02875">
    <property type="entry name" value="Mur_ligase_C"/>
    <property type="match status" value="1"/>
</dbReference>
<dbReference type="SUPFAM" id="SSF53244">
    <property type="entry name" value="MurD-like peptide ligases, peptide-binding domain"/>
    <property type="match status" value="1"/>
</dbReference>
<gene>
    <name evidence="3" type="ORF">NYO98_20315</name>
</gene>
<dbReference type="Pfam" id="PF08245">
    <property type="entry name" value="Mur_ligase_M"/>
    <property type="match status" value="1"/>
</dbReference>
<dbReference type="InterPro" id="IPR036615">
    <property type="entry name" value="Mur_ligase_C_dom_sf"/>
</dbReference>
<comment type="caution">
    <text evidence="3">The sequence shown here is derived from an EMBL/GenBank/DDBJ whole genome shotgun (WGS) entry which is preliminary data.</text>
</comment>
<dbReference type="GO" id="GO:0016874">
    <property type="term" value="F:ligase activity"/>
    <property type="evidence" value="ECO:0007669"/>
    <property type="project" value="UniProtKB-KW"/>
</dbReference>
<dbReference type="InterPro" id="IPR004101">
    <property type="entry name" value="Mur_ligase_C"/>
</dbReference>
<dbReference type="RefSeq" id="WP_268113681.1">
    <property type="nucleotide sequence ID" value="NZ_JAPPUX010000006.1"/>
</dbReference>
<dbReference type="SUPFAM" id="SSF53623">
    <property type="entry name" value="MurD-like peptide ligases, catalytic domain"/>
    <property type="match status" value="1"/>
</dbReference>
<dbReference type="InterPro" id="IPR013221">
    <property type="entry name" value="Mur_ligase_cen"/>
</dbReference>
<dbReference type="PANTHER" id="PTHR23135">
    <property type="entry name" value="MUR LIGASE FAMILY MEMBER"/>
    <property type="match status" value="1"/>
</dbReference>
<dbReference type="EMBL" id="JAPPUX010000006">
    <property type="protein sequence ID" value="MCY4728638.1"/>
    <property type="molecule type" value="Genomic_DNA"/>
</dbReference>
<evidence type="ECO:0000259" key="2">
    <source>
        <dbReference type="Pfam" id="PF08245"/>
    </source>
</evidence>
<dbReference type="PANTHER" id="PTHR23135:SF18">
    <property type="entry name" value="CYANOPHYCIN SYNTHETASE"/>
    <property type="match status" value="1"/>
</dbReference>
<feature type="domain" description="Mur ligase central" evidence="2">
    <location>
        <begin position="161"/>
        <end position="372"/>
    </location>
</feature>
<evidence type="ECO:0000313" key="4">
    <source>
        <dbReference type="Proteomes" id="UP001074726"/>
    </source>
</evidence>
<keyword evidence="4" id="KW-1185">Reference proteome</keyword>
<accession>A0ABT4CI46</accession>
<dbReference type="InterPro" id="IPR036565">
    <property type="entry name" value="Mur-like_cat_sf"/>
</dbReference>
<dbReference type="Gene3D" id="3.90.190.20">
    <property type="entry name" value="Mur ligase, C-terminal domain"/>
    <property type="match status" value="1"/>
</dbReference>
<proteinExistence type="predicted"/>
<evidence type="ECO:0000313" key="3">
    <source>
        <dbReference type="EMBL" id="MCY4728638.1"/>
    </source>
</evidence>
<protein>
    <submittedName>
        <fullName evidence="3">Mur ligase family protein</fullName>
    </submittedName>
</protein>
<name>A0ABT4CI46_9ACTN</name>
<reference evidence="3" key="1">
    <citation type="submission" date="2022-08" db="EMBL/GenBank/DDBJ databases">
        <title>Genome sequencing of Nocardioides sp. STR2.</title>
        <authorList>
            <person name="So Y."/>
        </authorList>
    </citation>
    <scope>NUCLEOTIDE SEQUENCE</scope>
    <source>
        <strain evidence="3">STR2</strain>
    </source>
</reference>
<feature type="domain" description="Mur ligase C-terminal" evidence="1">
    <location>
        <begin position="399"/>
        <end position="532"/>
    </location>
</feature>
<organism evidence="3 4">
    <name type="scientific">Nocardioides pini</name>
    <dbReference type="NCBI Taxonomy" id="2975053"/>
    <lineage>
        <taxon>Bacteria</taxon>
        <taxon>Bacillati</taxon>
        <taxon>Actinomycetota</taxon>
        <taxon>Actinomycetes</taxon>
        <taxon>Propionibacteriales</taxon>
        <taxon>Nocardioidaceae</taxon>
        <taxon>Nocardioides</taxon>
    </lineage>
</organism>
<evidence type="ECO:0000259" key="1">
    <source>
        <dbReference type="Pfam" id="PF02875"/>
    </source>
</evidence>